<proteinExistence type="predicted"/>
<sequence>MTENLPTGESTDTCLPRLWRTPEGLNPLLCHPVLPLAALPTRSEEMASCSCPISWMTVIPSPGYRLTQERW</sequence>
<comment type="caution">
    <text evidence="1">The sequence shown here is derived from an EMBL/GenBank/DDBJ whole genome shotgun (WGS) entry which is preliminary data.</text>
</comment>
<name>A0ACC2TET3_9FUNG</name>
<dbReference type="Proteomes" id="UP001165960">
    <property type="component" value="Unassembled WGS sequence"/>
</dbReference>
<dbReference type="EMBL" id="QTSX02002933">
    <property type="protein sequence ID" value="KAJ9073102.1"/>
    <property type="molecule type" value="Genomic_DNA"/>
</dbReference>
<reference evidence="1" key="1">
    <citation type="submission" date="2022-04" db="EMBL/GenBank/DDBJ databases">
        <title>Genome of the entomopathogenic fungus Entomophthora muscae.</title>
        <authorList>
            <person name="Elya C."/>
            <person name="Lovett B.R."/>
            <person name="Lee E."/>
            <person name="Macias A.M."/>
            <person name="Hajek A.E."/>
            <person name="De Bivort B.L."/>
            <person name="Kasson M.T."/>
            <person name="De Fine Licht H.H."/>
            <person name="Stajich J.E."/>
        </authorList>
    </citation>
    <scope>NUCLEOTIDE SEQUENCE</scope>
    <source>
        <strain evidence="1">Berkeley</strain>
    </source>
</reference>
<protein>
    <submittedName>
        <fullName evidence="1">Uncharacterized protein</fullName>
    </submittedName>
</protein>
<gene>
    <name evidence="1" type="ORF">DSO57_1020132</name>
</gene>
<organism evidence="1 2">
    <name type="scientific">Entomophthora muscae</name>
    <dbReference type="NCBI Taxonomy" id="34485"/>
    <lineage>
        <taxon>Eukaryota</taxon>
        <taxon>Fungi</taxon>
        <taxon>Fungi incertae sedis</taxon>
        <taxon>Zoopagomycota</taxon>
        <taxon>Entomophthoromycotina</taxon>
        <taxon>Entomophthoromycetes</taxon>
        <taxon>Entomophthorales</taxon>
        <taxon>Entomophthoraceae</taxon>
        <taxon>Entomophthora</taxon>
    </lineage>
</organism>
<accession>A0ACC2TET3</accession>
<evidence type="ECO:0000313" key="1">
    <source>
        <dbReference type="EMBL" id="KAJ9073102.1"/>
    </source>
</evidence>
<evidence type="ECO:0000313" key="2">
    <source>
        <dbReference type="Proteomes" id="UP001165960"/>
    </source>
</evidence>
<keyword evidence="2" id="KW-1185">Reference proteome</keyword>